<keyword evidence="1" id="KW-0812">Transmembrane</keyword>
<reference evidence="3 4" key="1">
    <citation type="submission" date="2018-08" db="EMBL/GenBank/DDBJ databases">
        <title>A genome reference for cultivated species of the human gut microbiota.</title>
        <authorList>
            <person name="Zou Y."/>
            <person name="Xue W."/>
            <person name="Luo G."/>
        </authorList>
    </citation>
    <scope>NUCLEOTIDE SEQUENCE [LARGE SCALE GENOMIC DNA]</scope>
    <source>
        <strain evidence="3 4">AM07-24</strain>
    </source>
</reference>
<dbReference type="AlphaFoldDB" id="A0A415E0Y7"/>
<gene>
    <name evidence="3" type="ORF">DW099_11165</name>
</gene>
<keyword evidence="4" id="KW-1185">Reference proteome</keyword>
<accession>A0A415E0Y7</accession>
<evidence type="ECO:0000259" key="2">
    <source>
        <dbReference type="Pfam" id="PF13490"/>
    </source>
</evidence>
<feature type="domain" description="Putative zinc-finger" evidence="2">
    <location>
        <begin position="3"/>
        <end position="36"/>
    </location>
</feature>
<protein>
    <recommendedName>
        <fullName evidence="2">Putative zinc-finger domain-containing protein</fullName>
    </recommendedName>
</protein>
<dbReference type="EMBL" id="QRMS01000003">
    <property type="protein sequence ID" value="RHJ87253.1"/>
    <property type="molecule type" value="Genomic_DNA"/>
</dbReference>
<dbReference type="OrthoDB" id="6194834at2"/>
<organism evidence="3 4">
    <name type="scientific">Emergencia timonensis</name>
    <dbReference type="NCBI Taxonomy" id="1776384"/>
    <lineage>
        <taxon>Bacteria</taxon>
        <taxon>Bacillati</taxon>
        <taxon>Bacillota</taxon>
        <taxon>Clostridia</taxon>
        <taxon>Peptostreptococcales</taxon>
        <taxon>Anaerovoracaceae</taxon>
        <taxon>Emergencia</taxon>
    </lineage>
</organism>
<dbReference type="InterPro" id="IPR027383">
    <property type="entry name" value="Znf_put"/>
</dbReference>
<comment type="caution">
    <text evidence="3">The sequence shown here is derived from an EMBL/GenBank/DDBJ whole genome shotgun (WGS) entry which is preliminary data.</text>
</comment>
<dbReference type="Proteomes" id="UP000284841">
    <property type="component" value="Unassembled WGS sequence"/>
</dbReference>
<evidence type="ECO:0000313" key="3">
    <source>
        <dbReference type="EMBL" id="RHJ87253.1"/>
    </source>
</evidence>
<dbReference type="Pfam" id="PF13490">
    <property type="entry name" value="zf-HC2"/>
    <property type="match status" value="1"/>
</dbReference>
<dbReference type="STRING" id="1776384.GCA_900086585_00722"/>
<name>A0A415E0Y7_9FIRM</name>
<evidence type="ECO:0000256" key="1">
    <source>
        <dbReference type="SAM" id="Phobius"/>
    </source>
</evidence>
<keyword evidence="1" id="KW-1133">Transmembrane helix</keyword>
<dbReference type="GeneID" id="83003122"/>
<keyword evidence="1" id="KW-0472">Membrane</keyword>
<feature type="transmembrane region" description="Helical" evidence="1">
    <location>
        <begin position="73"/>
        <end position="92"/>
    </location>
</feature>
<proteinExistence type="predicted"/>
<dbReference type="RefSeq" id="WP_067534008.1">
    <property type="nucleotide sequence ID" value="NZ_AP025567.1"/>
</dbReference>
<evidence type="ECO:0000313" key="4">
    <source>
        <dbReference type="Proteomes" id="UP000284841"/>
    </source>
</evidence>
<sequence>MKCEIIRDLLPSYIEGLTSEESNQSIEDHLKTCPKCKKYFEEMQASITAPEIDAASKAEIQPFKKLKKKTWRAIGVTVIICALVFGGVTYYYNHGWIPSSEDVNMTCEKVGDVVTLSFYNKDKNVTMTAYLDYSTKDGSEQITLNARHANPFKKSMRQGAYYGYTFIDDSIVYNEDGSKRKLTDEDILVIKYKDKDVKIKIKDLADGKL</sequence>